<keyword evidence="1" id="KW-0175">Coiled coil</keyword>
<dbReference type="EMBL" id="CAJVPL010002637">
    <property type="protein sequence ID" value="CAG8616068.1"/>
    <property type="molecule type" value="Genomic_DNA"/>
</dbReference>
<proteinExistence type="predicted"/>
<feature type="coiled-coil region" evidence="1">
    <location>
        <begin position="235"/>
        <end position="290"/>
    </location>
</feature>
<evidence type="ECO:0000256" key="1">
    <source>
        <dbReference type="SAM" id="Coils"/>
    </source>
</evidence>
<gene>
    <name evidence="2" type="ORF">AGERDE_LOCUS9837</name>
</gene>
<organism evidence="2 3">
    <name type="scientific">Ambispora gerdemannii</name>
    <dbReference type="NCBI Taxonomy" id="144530"/>
    <lineage>
        <taxon>Eukaryota</taxon>
        <taxon>Fungi</taxon>
        <taxon>Fungi incertae sedis</taxon>
        <taxon>Mucoromycota</taxon>
        <taxon>Glomeromycotina</taxon>
        <taxon>Glomeromycetes</taxon>
        <taxon>Archaeosporales</taxon>
        <taxon>Ambisporaceae</taxon>
        <taxon>Ambispora</taxon>
    </lineage>
</organism>
<evidence type="ECO:0000313" key="2">
    <source>
        <dbReference type="EMBL" id="CAG8616068.1"/>
    </source>
</evidence>
<protein>
    <submittedName>
        <fullName evidence="2">12176_t:CDS:1</fullName>
    </submittedName>
</protein>
<accession>A0A9N9GP69</accession>
<name>A0A9N9GP69_9GLOM</name>
<reference evidence="2" key="1">
    <citation type="submission" date="2021-06" db="EMBL/GenBank/DDBJ databases">
        <authorList>
            <person name="Kallberg Y."/>
            <person name="Tangrot J."/>
            <person name="Rosling A."/>
        </authorList>
    </citation>
    <scope>NUCLEOTIDE SEQUENCE</scope>
    <source>
        <strain evidence="2">MT106</strain>
    </source>
</reference>
<comment type="caution">
    <text evidence="2">The sequence shown here is derived from an EMBL/GenBank/DDBJ whole genome shotgun (WGS) entry which is preliminary data.</text>
</comment>
<feature type="non-terminal residue" evidence="2">
    <location>
        <position position="309"/>
    </location>
</feature>
<evidence type="ECO:0000313" key="3">
    <source>
        <dbReference type="Proteomes" id="UP000789831"/>
    </source>
</evidence>
<keyword evidence="3" id="KW-1185">Reference proteome</keyword>
<dbReference type="OrthoDB" id="10381780at2759"/>
<feature type="coiled-coil region" evidence="1">
    <location>
        <begin position="170"/>
        <end position="201"/>
    </location>
</feature>
<dbReference type="AlphaFoldDB" id="A0A9N9GP69"/>
<dbReference type="Proteomes" id="UP000789831">
    <property type="component" value="Unassembled WGS sequence"/>
</dbReference>
<sequence length="309" mass="36597">MHDVVLTDGFGIFLLVKIRNTSKSLRNNSASQLLRNKNLFKEEKRNADKVICVIAGILNIDDDGGGKFTFLDEIDEIIALAVQRINNNNSSHDMINGGDNSRKDKFNEFALGQHNNNNNHNEVQTLIRVFHDEIDRLNLQLVQEKQHALSIQSMHKQQLEKLTLSHTNEIDLLQQTHQNLIQQHQNLEKNLSEEIKISKSREIQLQKELLLAQKRSLSFDQEIDDKLKFRENELKTKYNEELEHQKSQKKILRDRVERMSRREWQLEQTNVEFQRRIQLLELDKEKFREEREELWKFRRDKSDDNVAIA</sequence>